<accession>D3FA25</accession>
<organism evidence="2 3">
    <name type="scientific">Conexibacter woesei (strain DSM 14684 / CCUG 47730 / CIP 108061 / JCM 11494 / NBRC 100937 / ID131577)</name>
    <dbReference type="NCBI Taxonomy" id="469383"/>
    <lineage>
        <taxon>Bacteria</taxon>
        <taxon>Bacillati</taxon>
        <taxon>Actinomycetota</taxon>
        <taxon>Thermoleophilia</taxon>
        <taxon>Solirubrobacterales</taxon>
        <taxon>Conexibacteraceae</taxon>
        <taxon>Conexibacter</taxon>
    </lineage>
</organism>
<name>D3FA25_CONWI</name>
<evidence type="ECO:0000256" key="1">
    <source>
        <dbReference type="SAM" id="SignalP"/>
    </source>
</evidence>
<keyword evidence="1" id="KW-0732">Signal</keyword>
<dbReference type="HOGENOM" id="CLU_133682_0_0_11"/>
<dbReference type="AlphaFoldDB" id="D3FA25"/>
<feature type="signal peptide" evidence="1">
    <location>
        <begin position="1"/>
        <end position="27"/>
    </location>
</feature>
<dbReference type="Proteomes" id="UP000008229">
    <property type="component" value="Chromosome"/>
</dbReference>
<feature type="chain" id="PRO_5003044302" evidence="1">
    <location>
        <begin position="28"/>
        <end position="174"/>
    </location>
</feature>
<reference evidence="2 3" key="1">
    <citation type="journal article" date="2010" name="Stand. Genomic Sci.">
        <title>Complete genome sequence of Conexibacter woesei type strain (ID131577).</title>
        <authorList>
            <person name="Pukall R."/>
            <person name="Lapidus A."/>
            <person name="Glavina Del Rio T."/>
            <person name="Copeland A."/>
            <person name="Tice H."/>
            <person name="Cheng J.-F."/>
            <person name="Lucas S."/>
            <person name="Chen F."/>
            <person name="Nolan M."/>
            <person name="Bruce D."/>
            <person name="Goodwin L."/>
            <person name="Pitluck S."/>
            <person name="Mavromatis K."/>
            <person name="Ivanova N."/>
            <person name="Ovchinnikova G."/>
            <person name="Pati A."/>
            <person name="Chen A."/>
            <person name="Palaniappan K."/>
            <person name="Land M."/>
            <person name="Hauser L."/>
            <person name="Chang Y.-J."/>
            <person name="Jeffries C.D."/>
            <person name="Chain P."/>
            <person name="Meincke L."/>
            <person name="Sims D."/>
            <person name="Brettin T."/>
            <person name="Detter J.C."/>
            <person name="Rohde M."/>
            <person name="Goeker M."/>
            <person name="Bristow J."/>
            <person name="Eisen J.A."/>
            <person name="Markowitz V."/>
            <person name="Kyrpides N.C."/>
            <person name="Klenk H.-P."/>
            <person name="Hugenholtz P."/>
        </authorList>
    </citation>
    <scope>NUCLEOTIDE SEQUENCE [LARGE SCALE GENOMIC DNA]</scope>
    <source>
        <strain evidence="3">DSM 14684 / CIP 108061 / JCM 11494 / NBRC 100937 / ID131577</strain>
    </source>
</reference>
<proteinExistence type="predicted"/>
<dbReference type="KEGG" id="cwo:Cwoe_4707"/>
<sequence precursor="true">MKLFKRGALVAAMAVALTAMFAGPASATITFPFDNAGRTLGSGSFNTISRLGNGSCVLSGVRASTSSSTTGSVTGFTASGCRGTLTAATYVSAINIISDLVSSPRSVSADIVLLIRNILGGSCQYRGRFAGTGSGTSTVSVRGTAALDVTLSGACTPTADASLTVTLPGATITG</sequence>
<protein>
    <submittedName>
        <fullName evidence="2">Uncharacterized protein</fullName>
    </submittedName>
</protein>
<evidence type="ECO:0000313" key="2">
    <source>
        <dbReference type="EMBL" id="ADB53120.1"/>
    </source>
</evidence>
<evidence type="ECO:0000313" key="3">
    <source>
        <dbReference type="Proteomes" id="UP000008229"/>
    </source>
</evidence>
<gene>
    <name evidence="2" type="ordered locus">Cwoe_4707</name>
</gene>
<dbReference type="EMBL" id="CP001854">
    <property type="protein sequence ID" value="ADB53120.1"/>
    <property type="molecule type" value="Genomic_DNA"/>
</dbReference>
<reference evidence="3" key="2">
    <citation type="submission" date="2010-01" db="EMBL/GenBank/DDBJ databases">
        <title>The complete genome of Conexibacter woesei DSM 14684.</title>
        <authorList>
            <consortium name="US DOE Joint Genome Institute (JGI-PGF)"/>
            <person name="Lucas S."/>
            <person name="Copeland A."/>
            <person name="Lapidus A."/>
            <person name="Glavina del Rio T."/>
            <person name="Dalin E."/>
            <person name="Tice H."/>
            <person name="Bruce D."/>
            <person name="Goodwin L."/>
            <person name="Pitluck S."/>
            <person name="Kyrpides N."/>
            <person name="Mavromatis K."/>
            <person name="Ivanova N."/>
            <person name="Mikhailova N."/>
            <person name="Chertkov O."/>
            <person name="Brettin T."/>
            <person name="Detter J.C."/>
            <person name="Han C."/>
            <person name="Larimer F."/>
            <person name="Land M."/>
            <person name="Hauser L."/>
            <person name="Markowitz V."/>
            <person name="Cheng J.-F."/>
            <person name="Hugenholtz P."/>
            <person name="Woyke T."/>
            <person name="Wu D."/>
            <person name="Pukall R."/>
            <person name="Steenblock K."/>
            <person name="Schneider S."/>
            <person name="Klenk H.-P."/>
            <person name="Eisen J.A."/>
        </authorList>
    </citation>
    <scope>NUCLEOTIDE SEQUENCE [LARGE SCALE GENOMIC DNA]</scope>
    <source>
        <strain evidence="3">DSM 14684 / CIP 108061 / JCM 11494 / NBRC 100937 / ID131577</strain>
    </source>
</reference>
<keyword evidence="3" id="KW-1185">Reference proteome</keyword>